<evidence type="ECO:0000256" key="8">
    <source>
        <dbReference type="PIRSR" id="PIRSR001488-1"/>
    </source>
</evidence>
<evidence type="ECO:0000256" key="2">
    <source>
        <dbReference type="ARBA" id="ARBA00005791"/>
    </source>
</evidence>
<dbReference type="OrthoDB" id="9784896at2"/>
<dbReference type="PANTHER" id="PTHR35891:SF2">
    <property type="entry name" value="THIOL:DISULFIDE INTERCHANGE PROTEIN DSBA"/>
    <property type="match status" value="1"/>
</dbReference>
<keyword evidence="12" id="KW-1185">Reference proteome</keyword>
<dbReference type="GO" id="GO:0016491">
    <property type="term" value="F:oxidoreductase activity"/>
    <property type="evidence" value="ECO:0007669"/>
    <property type="project" value="InterPro"/>
</dbReference>
<evidence type="ECO:0000256" key="7">
    <source>
        <dbReference type="PIRNR" id="PIRNR001488"/>
    </source>
</evidence>
<dbReference type="PANTHER" id="PTHR35891">
    <property type="entry name" value="THIOL:DISULFIDE INTERCHANGE PROTEIN DSBA"/>
    <property type="match status" value="1"/>
</dbReference>
<dbReference type="InterPro" id="IPR023205">
    <property type="entry name" value="DsbA/DsbL"/>
</dbReference>
<dbReference type="Proteomes" id="UP000053718">
    <property type="component" value="Unassembled WGS sequence"/>
</dbReference>
<dbReference type="eggNOG" id="COG1651">
    <property type="taxonomic scope" value="Bacteria"/>
</dbReference>
<evidence type="ECO:0000256" key="4">
    <source>
        <dbReference type="ARBA" id="ARBA00022764"/>
    </source>
</evidence>
<dbReference type="InterPro" id="IPR001853">
    <property type="entry name" value="DSBA-like_thioredoxin_dom"/>
</dbReference>
<proteinExistence type="inferred from homology"/>
<evidence type="ECO:0000259" key="10">
    <source>
        <dbReference type="PROSITE" id="PS51352"/>
    </source>
</evidence>
<dbReference type="EMBL" id="JPIN01000012">
    <property type="protein sequence ID" value="KFZ28181.1"/>
    <property type="molecule type" value="Genomic_DNA"/>
</dbReference>
<keyword evidence="5 7" id="KW-1015">Disulfide bond</keyword>
<feature type="disulfide bond" description="Redox-active" evidence="8">
    <location>
        <begin position="48"/>
        <end position="51"/>
    </location>
</feature>
<dbReference type="InterPro" id="IPR013766">
    <property type="entry name" value="Thioredoxin_domain"/>
</dbReference>
<accession>A0A094J6G1</accession>
<gene>
    <name evidence="11" type="ORF">IDAT_11440</name>
</gene>
<organism evidence="11 12">
    <name type="scientific">Pseudidiomarina atlantica</name>
    <dbReference type="NCBI Taxonomy" id="1517416"/>
    <lineage>
        <taxon>Bacteria</taxon>
        <taxon>Pseudomonadati</taxon>
        <taxon>Pseudomonadota</taxon>
        <taxon>Gammaproteobacteria</taxon>
        <taxon>Alteromonadales</taxon>
        <taxon>Idiomarinaceae</taxon>
        <taxon>Pseudidiomarina</taxon>
    </lineage>
</organism>
<dbReference type="CDD" id="cd03019">
    <property type="entry name" value="DsbA_DsbA"/>
    <property type="match status" value="1"/>
</dbReference>
<evidence type="ECO:0000256" key="6">
    <source>
        <dbReference type="ARBA" id="ARBA00023284"/>
    </source>
</evidence>
<dbReference type="Pfam" id="PF01323">
    <property type="entry name" value="DSBA"/>
    <property type="match status" value="1"/>
</dbReference>
<dbReference type="STRING" id="1517416.IDAT_11440"/>
<dbReference type="AlphaFoldDB" id="A0A094J6G1"/>
<dbReference type="Gene3D" id="3.40.30.10">
    <property type="entry name" value="Glutaredoxin"/>
    <property type="match status" value="1"/>
</dbReference>
<evidence type="ECO:0000313" key="12">
    <source>
        <dbReference type="Proteomes" id="UP000053718"/>
    </source>
</evidence>
<reference evidence="11 12" key="1">
    <citation type="submission" date="2014-06" db="EMBL/GenBank/DDBJ databases">
        <title>Draft genome sequence of Idiomarina sp. MCCC 1A10513.</title>
        <authorList>
            <person name="Du J."/>
            <person name="Lai Q."/>
            <person name="Shao Z."/>
        </authorList>
    </citation>
    <scope>NUCLEOTIDE SEQUENCE [LARGE SCALE GENOMIC DNA]</scope>
    <source>
        <strain evidence="11 12">MCCC 1A10513</strain>
    </source>
</reference>
<evidence type="ECO:0000256" key="9">
    <source>
        <dbReference type="SAM" id="SignalP"/>
    </source>
</evidence>
<evidence type="ECO:0000256" key="1">
    <source>
        <dbReference type="ARBA" id="ARBA00004418"/>
    </source>
</evidence>
<dbReference type="InterPro" id="IPR050824">
    <property type="entry name" value="Thiol_disulfide_DsbA"/>
</dbReference>
<evidence type="ECO:0000256" key="3">
    <source>
        <dbReference type="ARBA" id="ARBA00022729"/>
    </source>
</evidence>
<dbReference type="GO" id="GO:0042597">
    <property type="term" value="C:periplasmic space"/>
    <property type="evidence" value="ECO:0007669"/>
    <property type="project" value="UniProtKB-SubCell"/>
</dbReference>
<feature type="chain" id="PRO_5001904897" description="Thiol:disulfide interchange protein" evidence="9">
    <location>
        <begin position="19"/>
        <end position="201"/>
    </location>
</feature>
<dbReference type="InterPro" id="IPR036249">
    <property type="entry name" value="Thioredoxin-like_sf"/>
</dbReference>
<comment type="subcellular location">
    <subcellularLocation>
        <location evidence="1 7">Periplasm</location>
    </subcellularLocation>
</comment>
<keyword evidence="3 9" id="KW-0732">Signal</keyword>
<name>A0A094J6G1_9GAMM</name>
<sequence>MKKWLFALAALMMFPVAAQQFEEGVHYEVIAEEGTDKPQITEFFSFYCGACYRFEPIAQAMAEQYPEAFEKQHVSFINYKGQGPMMNQAWALAQQLDKEKEISAAIFQRNFAQGNMIGSMEDFAAIFATNGVAEEDFKKMINSFAVRGMANKMDREASNYGVNSTPTFIINGKYRLLTQGFADSSNFADDFIAAAGYLLEK</sequence>
<dbReference type="RefSeq" id="WP_034733682.1">
    <property type="nucleotide sequence ID" value="NZ_JPIN01000012.1"/>
</dbReference>
<evidence type="ECO:0000256" key="5">
    <source>
        <dbReference type="ARBA" id="ARBA00023157"/>
    </source>
</evidence>
<keyword evidence="11" id="KW-0413">Isomerase</keyword>
<protein>
    <recommendedName>
        <fullName evidence="7">Thiol:disulfide interchange protein</fullName>
    </recommendedName>
</protein>
<feature type="domain" description="Thioredoxin" evidence="10">
    <location>
        <begin position="8"/>
        <end position="146"/>
    </location>
</feature>
<dbReference type="PROSITE" id="PS51352">
    <property type="entry name" value="THIOREDOXIN_2"/>
    <property type="match status" value="1"/>
</dbReference>
<evidence type="ECO:0000313" key="11">
    <source>
        <dbReference type="EMBL" id="KFZ28181.1"/>
    </source>
</evidence>
<comment type="caution">
    <text evidence="11">The sequence shown here is derived from an EMBL/GenBank/DDBJ whole genome shotgun (WGS) entry which is preliminary data.</text>
</comment>
<keyword evidence="4 7" id="KW-0574">Periplasm</keyword>
<dbReference type="GO" id="GO:0016853">
    <property type="term" value="F:isomerase activity"/>
    <property type="evidence" value="ECO:0007669"/>
    <property type="project" value="UniProtKB-KW"/>
</dbReference>
<dbReference type="SUPFAM" id="SSF52833">
    <property type="entry name" value="Thioredoxin-like"/>
    <property type="match status" value="1"/>
</dbReference>
<keyword evidence="6" id="KW-0676">Redox-active center</keyword>
<dbReference type="PIRSF" id="PIRSF001488">
    <property type="entry name" value="Tdi_protein"/>
    <property type="match status" value="1"/>
</dbReference>
<comment type="similarity">
    <text evidence="2">Belongs to the thioredoxin family. DsbA subfamily.</text>
</comment>
<feature type="signal peptide" evidence="9">
    <location>
        <begin position="1"/>
        <end position="18"/>
    </location>
</feature>